<dbReference type="InterPro" id="IPR007021">
    <property type="entry name" value="DUF659"/>
</dbReference>
<proteinExistence type="predicted"/>
<evidence type="ECO:0000313" key="3">
    <source>
        <dbReference type="Proteomes" id="UP000053647"/>
    </source>
</evidence>
<feature type="non-terminal residue" evidence="2">
    <location>
        <position position="159"/>
    </location>
</feature>
<sequence>RLTASAGLPFTWVDNPEWLAFLAEFVPAAKSPSQKTLAHRLIPKAVEELRADVKAVSCGHEATVQADGWTGVNNRHLIAFMVTANHKVHTVRVHDASNEWKTADNLLTHLENVIKELEDEWGTTVVAIVTDTSGESCAARRMLGEKYPWLIVLDCHAHQ</sequence>
<dbReference type="OrthoDB" id="2423954at2759"/>
<name>A0A0C9SN72_PAXIN</name>
<dbReference type="InterPro" id="IPR012337">
    <property type="entry name" value="RNaseH-like_sf"/>
</dbReference>
<accession>A0A0C9SN72</accession>
<protein>
    <recommendedName>
        <fullName evidence="1">DUF659 domain-containing protein</fullName>
    </recommendedName>
</protein>
<dbReference type="Proteomes" id="UP000053647">
    <property type="component" value="Unassembled WGS sequence"/>
</dbReference>
<dbReference type="SUPFAM" id="SSF53098">
    <property type="entry name" value="Ribonuclease H-like"/>
    <property type="match status" value="1"/>
</dbReference>
<feature type="domain" description="DUF659" evidence="1">
    <location>
        <begin position="32"/>
        <end position="158"/>
    </location>
</feature>
<dbReference type="Pfam" id="PF04937">
    <property type="entry name" value="DUF659"/>
    <property type="match status" value="1"/>
</dbReference>
<dbReference type="EMBL" id="KN819899">
    <property type="protein sequence ID" value="KIJ07419.1"/>
    <property type="molecule type" value="Genomic_DNA"/>
</dbReference>
<feature type="non-terminal residue" evidence="2">
    <location>
        <position position="1"/>
    </location>
</feature>
<evidence type="ECO:0000313" key="2">
    <source>
        <dbReference type="EMBL" id="KIJ07419.1"/>
    </source>
</evidence>
<reference evidence="3" key="2">
    <citation type="submission" date="2015-01" db="EMBL/GenBank/DDBJ databases">
        <title>Evolutionary Origins and Diversification of the Mycorrhizal Mutualists.</title>
        <authorList>
            <consortium name="DOE Joint Genome Institute"/>
            <consortium name="Mycorrhizal Genomics Consortium"/>
            <person name="Kohler A."/>
            <person name="Kuo A."/>
            <person name="Nagy L.G."/>
            <person name="Floudas D."/>
            <person name="Copeland A."/>
            <person name="Barry K.W."/>
            <person name="Cichocki N."/>
            <person name="Veneault-Fourrey C."/>
            <person name="LaButti K."/>
            <person name="Lindquist E.A."/>
            <person name="Lipzen A."/>
            <person name="Lundell T."/>
            <person name="Morin E."/>
            <person name="Murat C."/>
            <person name="Riley R."/>
            <person name="Ohm R."/>
            <person name="Sun H."/>
            <person name="Tunlid A."/>
            <person name="Henrissat B."/>
            <person name="Grigoriev I.V."/>
            <person name="Hibbett D.S."/>
            <person name="Martin F."/>
        </authorList>
    </citation>
    <scope>NUCLEOTIDE SEQUENCE [LARGE SCALE GENOMIC DNA]</scope>
    <source>
        <strain evidence="3">ATCC 200175</strain>
    </source>
</reference>
<dbReference type="AlphaFoldDB" id="A0A0C9SN72"/>
<evidence type="ECO:0000259" key="1">
    <source>
        <dbReference type="Pfam" id="PF04937"/>
    </source>
</evidence>
<reference evidence="2 3" key="1">
    <citation type="submission" date="2014-06" db="EMBL/GenBank/DDBJ databases">
        <authorList>
            <consortium name="DOE Joint Genome Institute"/>
            <person name="Kuo A."/>
            <person name="Kohler A."/>
            <person name="Nagy L.G."/>
            <person name="Floudas D."/>
            <person name="Copeland A."/>
            <person name="Barry K.W."/>
            <person name="Cichocki N."/>
            <person name="Veneault-Fourrey C."/>
            <person name="LaButti K."/>
            <person name="Lindquist E.A."/>
            <person name="Lipzen A."/>
            <person name="Lundell T."/>
            <person name="Morin E."/>
            <person name="Murat C."/>
            <person name="Sun H."/>
            <person name="Tunlid A."/>
            <person name="Henrissat B."/>
            <person name="Grigoriev I.V."/>
            <person name="Hibbett D.S."/>
            <person name="Martin F."/>
            <person name="Nordberg H.P."/>
            <person name="Cantor M.N."/>
            <person name="Hua S.X."/>
        </authorList>
    </citation>
    <scope>NUCLEOTIDE SEQUENCE [LARGE SCALE GENOMIC DNA]</scope>
    <source>
        <strain evidence="2 3">ATCC 200175</strain>
    </source>
</reference>
<organism evidence="2 3">
    <name type="scientific">Paxillus involutus ATCC 200175</name>
    <dbReference type="NCBI Taxonomy" id="664439"/>
    <lineage>
        <taxon>Eukaryota</taxon>
        <taxon>Fungi</taxon>
        <taxon>Dikarya</taxon>
        <taxon>Basidiomycota</taxon>
        <taxon>Agaricomycotina</taxon>
        <taxon>Agaricomycetes</taxon>
        <taxon>Agaricomycetidae</taxon>
        <taxon>Boletales</taxon>
        <taxon>Paxilineae</taxon>
        <taxon>Paxillaceae</taxon>
        <taxon>Paxillus</taxon>
    </lineage>
</organism>
<gene>
    <name evidence="2" type="ORF">PAXINDRAFT_24951</name>
</gene>
<dbReference type="HOGENOM" id="CLU_103447_0_0_1"/>
<keyword evidence="3" id="KW-1185">Reference proteome</keyword>